<dbReference type="AlphaFoldDB" id="A0A845AGA4"/>
<sequence>MIDIRTCSRFAVLTVSCIGLISAAPPNEVPGRGVLCLGTFIYFVEKVGNQCRAGQDPEFQARIASYSQRFDDYIVRNTGGDPAVLEKFKEGQNLNSEDHRYICEGDVAESYDGFKSADAGELDRAVDELLADDGPPSFGDCV</sequence>
<organism evidence="1 2">
    <name type="scientific">Qipengyuania algicida</name>
    <dbReference type="NCBI Taxonomy" id="1836209"/>
    <lineage>
        <taxon>Bacteria</taxon>
        <taxon>Pseudomonadati</taxon>
        <taxon>Pseudomonadota</taxon>
        <taxon>Alphaproteobacteria</taxon>
        <taxon>Sphingomonadales</taxon>
        <taxon>Erythrobacteraceae</taxon>
        <taxon>Qipengyuania</taxon>
    </lineage>
</organism>
<dbReference type="OrthoDB" id="7432500at2"/>
<comment type="caution">
    <text evidence="1">The sequence shown here is derived from an EMBL/GenBank/DDBJ whole genome shotgun (WGS) entry which is preliminary data.</text>
</comment>
<accession>A0A845AGA4</accession>
<reference evidence="1 2" key="1">
    <citation type="submission" date="2019-12" db="EMBL/GenBank/DDBJ databases">
        <title>Genomic-based taxomic classification of the family Erythrobacteraceae.</title>
        <authorList>
            <person name="Xu L."/>
        </authorList>
    </citation>
    <scope>NUCLEOTIDE SEQUENCE [LARGE SCALE GENOMIC DNA]</scope>
    <source>
        <strain evidence="1 2">KEMB 9005-328</strain>
    </source>
</reference>
<keyword evidence="2" id="KW-1185">Reference proteome</keyword>
<protein>
    <submittedName>
        <fullName evidence="1">Uncharacterized protein</fullName>
    </submittedName>
</protein>
<proteinExistence type="predicted"/>
<evidence type="ECO:0000313" key="2">
    <source>
        <dbReference type="Proteomes" id="UP000439780"/>
    </source>
</evidence>
<dbReference type="EMBL" id="WTYA01000010">
    <property type="protein sequence ID" value="MXP29612.1"/>
    <property type="molecule type" value="Genomic_DNA"/>
</dbReference>
<gene>
    <name evidence="1" type="ORF">GRI58_12375</name>
</gene>
<evidence type="ECO:0000313" key="1">
    <source>
        <dbReference type="EMBL" id="MXP29612.1"/>
    </source>
</evidence>
<dbReference type="RefSeq" id="WP_160753919.1">
    <property type="nucleotide sequence ID" value="NZ_WTYA01000010.1"/>
</dbReference>
<dbReference type="Proteomes" id="UP000439780">
    <property type="component" value="Unassembled WGS sequence"/>
</dbReference>
<name>A0A845AGA4_9SPHN</name>